<dbReference type="Proteomes" id="UP001066276">
    <property type="component" value="Chromosome 7"/>
</dbReference>
<proteinExistence type="predicted"/>
<feature type="compositionally biased region" description="Basic and acidic residues" evidence="1">
    <location>
        <begin position="36"/>
        <end position="46"/>
    </location>
</feature>
<feature type="compositionally biased region" description="Basic and acidic residues" evidence="1">
    <location>
        <begin position="93"/>
        <end position="105"/>
    </location>
</feature>
<evidence type="ECO:0000256" key="1">
    <source>
        <dbReference type="SAM" id="MobiDB-lite"/>
    </source>
</evidence>
<dbReference type="AlphaFoldDB" id="A0AAV7PE23"/>
<organism evidence="2 3">
    <name type="scientific">Pleurodeles waltl</name>
    <name type="common">Iberian ribbed newt</name>
    <dbReference type="NCBI Taxonomy" id="8319"/>
    <lineage>
        <taxon>Eukaryota</taxon>
        <taxon>Metazoa</taxon>
        <taxon>Chordata</taxon>
        <taxon>Craniata</taxon>
        <taxon>Vertebrata</taxon>
        <taxon>Euteleostomi</taxon>
        <taxon>Amphibia</taxon>
        <taxon>Batrachia</taxon>
        <taxon>Caudata</taxon>
        <taxon>Salamandroidea</taxon>
        <taxon>Salamandridae</taxon>
        <taxon>Pleurodelinae</taxon>
        <taxon>Pleurodeles</taxon>
    </lineage>
</organism>
<evidence type="ECO:0000313" key="2">
    <source>
        <dbReference type="EMBL" id="KAJ1126360.1"/>
    </source>
</evidence>
<protein>
    <submittedName>
        <fullName evidence="2">Uncharacterized protein</fullName>
    </submittedName>
</protein>
<accession>A0AAV7PE23</accession>
<gene>
    <name evidence="2" type="ORF">NDU88_004768</name>
</gene>
<reference evidence="2" key="1">
    <citation type="journal article" date="2022" name="bioRxiv">
        <title>Sequencing and chromosome-scale assembly of the giantPleurodeles waltlgenome.</title>
        <authorList>
            <person name="Brown T."/>
            <person name="Elewa A."/>
            <person name="Iarovenko S."/>
            <person name="Subramanian E."/>
            <person name="Araus A.J."/>
            <person name="Petzold A."/>
            <person name="Susuki M."/>
            <person name="Suzuki K.-i.T."/>
            <person name="Hayashi T."/>
            <person name="Toyoda A."/>
            <person name="Oliveira C."/>
            <person name="Osipova E."/>
            <person name="Leigh N.D."/>
            <person name="Simon A."/>
            <person name="Yun M.H."/>
        </authorList>
    </citation>
    <scope>NUCLEOTIDE SEQUENCE</scope>
    <source>
        <strain evidence="2">20211129_DDA</strain>
        <tissue evidence="2">Liver</tissue>
    </source>
</reference>
<name>A0AAV7PE23_PLEWA</name>
<dbReference type="EMBL" id="JANPWB010000011">
    <property type="protein sequence ID" value="KAJ1126360.1"/>
    <property type="molecule type" value="Genomic_DNA"/>
</dbReference>
<comment type="caution">
    <text evidence="2">The sequence shown here is derived from an EMBL/GenBank/DDBJ whole genome shotgun (WGS) entry which is preliminary data.</text>
</comment>
<feature type="region of interest" description="Disordered" evidence="1">
    <location>
        <begin position="1"/>
        <end position="125"/>
    </location>
</feature>
<sequence>MGVDVKYPWGTPLNTGPCVHPARPNGSKVLGGDTPRPGRSEAGEGRARRRTHVLEEQDETQCGAVRPERTEGEQKEEVTEGERYTEQSAFVERWPRGRVADEEASHVQVQGRAGEGGIIIGKEGE</sequence>
<evidence type="ECO:0000313" key="3">
    <source>
        <dbReference type="Proteomes" id="UP001066276"/>
    </source>
</evidence>
<keyword evidence="3" id="KW-1185">Reference proteome</keyword>
<feature type="compositionally biased region" description="Basic and acidic residues" evidence="1">
    <location>
        <begin position="66"/>
        <end position="85"/>
    </location>
</feature>